<accession>A0AAV4ZJ05</accession>
<feature type="domain" description="PNPLA" evidence="3">
    <location>
        <begin position="32"/>
        <end position="255"/>
    </location>
</feature>
<organism evidence="4 5">
    <name type="scientific">Methylobacterium hispanicum</name>
    <dbReference type="NCBI Taxonomy" id="270350"/>
    <lineage>
        <taxon>Bacteria</taxon>
        <taxon>Pseudomonadati</taxon>
        <taxon>Pseudomonadota</taxon>
        <taxon>Alphaproteobacteria</taxon>
        <taxon>Hyphomicrobiales</taxon>
        <taxon>Methylobacteriaceae</taxon>
        <taxon>Methylobacterium</taxon>
    </lineage>
</organism>
<dbReference type="Pfam" id="PF01734">
    <property type="entry name" value="Patatin"/>
    <property type="match status" value="1"/>
</dbReference>
<proteinExistence type="predicted"/>
<dbReference type="InterPro" id="IPR016035">
    <property type="entry name" value="Acyl_Trfase/lysoPLipase"/>
</dbReference>
<dbReference type="EMBL" id="BPQO01000005">
    <property type="protein sequence ID" value="GJD88142.1"/>
    <property type="molecule type" value="Genomic_DNA"/>
</dbReference>
<dbReference type="PANTHER" id="PTHR10728:SF40">
    <property type="entry name" value="PATATIN FAMILY PROTEIN"/>
    <property type="match status" value="1"/>
</dbReference>
<evidence type="ECO:0000313" key="5">
    <source>
        <dbReference type="Proteomes" id="UP001055247"/>
    </source>
</evidence>
<sequence>MDAKAPSTPTEDALGATSSDTASPDQGLPIRLALSGGGVRAAAFHAGVLRRLAADDLLERVTHVSTVSGGSLLVAAAMSANGLSWPSSATYRDSVFPALRRLLTTVDLFSAPAIGWTGLMRFNRRLLTARSSVVADLLVERWGVKGRVMDLPATPCWSINTTSLHSGKNWRFSSREMGDWVFGRHYAPDVRLADAAAASAAVPYVLGALWLDLPAEGWFQTDPATRKPLKRTQPPTTRIGLWDGGAYENLGLEAVYKPGQAPDPDAFVICSDASGPVPPFGAASPFAILKGRLAGPRLFDIASDQIRALRSRMFMRDVEGGTLRGALFKMGVSVRDVDIRIGRVRPERDYDGYLRDADVRAALGHPTDLRAMSPAVFERVARHGFEVADTVLTNHSPDLFPEDHRWQPAADTRL</sequence>
<protein>
    <recommendedName>
        <fullName evidence="3">PNPLA domain-containing protein</fullName>
    </recommendedName>
</protein>
<evidence type="ECO:0000259" key="3">
    <source>
        <dbReference type="Pfam" id="PF01734"/>
    </source>
</evidence>
<dbReference type="RefSeq" id="WP_082773280.1">
    <property type="nucleotide sequence ID" value="NZ_BPQO01000005.1"/>
</dbReference>
<dbReference type="GO" id="GO:0005829">
    <property type="term" value="C:cytosol"/>
    <property type="evidence" value="ECO:0007669"/>
    <property type="project" value="TreeGrafter"/>
</dbReference>
<evidence type="ECO:0000313" key="4">
    <source>
        <dbReference type="EMBL" id="GJD88142.1"/>
    </source>
</evidence>
<dbReference type="GO" id="GO:0004623">
    <property type="term" value="F:phospholipase A2 activity"/>
    <property type="evidence" value="ECO:0007669"/>
    <property type="project" value="TreeGrafter"/>
</dbReference>
<gene>
    <name evidence="4" type="ORF">BHAOGJBA_1655</name>
</gene>
<dbReference type="AlphaFoldDB" id="A0AAV4ZJ05"/>
<evidence type="ECO:0000256" key="1">
    <source>
        <dbReference type="ARBA" id="ARBA00023098"/>
    </source>
</evidence>
<dbReference type="Gene3D" id="3.40.1090.10">
    <property type="entry name" value="Cytosolic phospholipase A2 catalytic domain"/>
    <property type="match status" value="2"/>
</dbReference>
<evidence type="ECO:0000256" key="2">
    <source>
        <dbReference type="SAM" id="MobiDB-lite"/>
    </source>
</evidence>
<reference evidence="4" key="1">
    <citation type="journal article" date="2016" name="Front. Microbiol.">
        <title>Genome Sequence of the Piezophilic, Mesophilic Sulfate-Reducing Bacterium Desulfovibrio indicus J2T.</title>
        <authorList>
            <person name="Cao J."/>
            <person name="Maignien L."/>
            <person name="Shao Z."/>
            <person name="Alain K."/>
            <person name="Jebbar M."/>
        </authorList>
    </citation>
    <scope>NUCLEOTIDE SEQUENCE</scope>
    <source>
        <strain evidence="4">DSM 16372</strain>
    </source>
</reference>
<name>A0AAV4ZJ05_9HYPH</name>
<dbReference type="Proteomes" id="UP001055247">
    <property type="component" value="Unassembled WGS sequence"/>
</dbReference>
<keyword evidence="5" id="KW-1185">Reference proteome</keyword>
<dbReference type="SUPFAM" id="SSF52151">
    <property type="entry name" value="FabD/lysophospholipase-like"/>
    <property type="match status" value="1"/>
</dbReference>
<feature type="region of interest" description="Disordered" evidence="2">
    <location>
        <begin position="1"/>
        <end position="24"/>
    </location>
</feature>
<keyword evidence="1" id="KW-0443">Lipid metabolism</keyword>
<dbReference type="InterPro" id="IPR002641">
    <property type="entry name" value="PNPLA_dom"/>
</dbReference>
<dbReference type="PANTHER" id="PTHR10728">
    <property type="entry name" value="CYTOSOLIC PHOSPHOLIPASE A2"/>
    <property type="match status" value="1"/>
</dbReference>
<dbReference type="GO" id="GO:0046475">
    <property type="term" value="P:glycerophospholipid catabolic process"/>
    <property type="evidence" value="ECO:0007669"/>
    <property type="project" value="TreeGrafter"/>
</dbReference>
<reference evidence="4" key="2">
    <citation type="submission" date="2021-08" db="EMBL/GenBank/DDBJ databases">
        <authorList>
            <person name="Tani A."/>
            <person name="Ola A."/>
            <person name="Ogura Y."/>
            <person name="Katsura K."/>
            <person name="Hayashi T."/>
        </authorList>
    </citation>
    <scope>NUCLEOTIDE SEQUENCE</scope>
    <source>
        <strain evidence="4">DSM 16372</strain>
    </source>
</reference>
<comment type="caution">
    <text evidence="4">The sequence shown here is derived from an EMBL/GenBank/DDBJ whole genome shotgun (WGS) entry which is preliminary data.</text>
</comment>